<evidence type="ECO:0000313" key="10">
    <source>
        <dbReference type="EMBL" id="KAL1526183.1"/>
    </source>
</evidence>
<reference evidence="10 11" key="1">
    <citation type="journal article" date="2024" name="Science">
        <title>Giant polyketide synthase enzymes in the biosynthesis of giant marine polyether toxins.</title>
        <authorList>
            <person name="Fallon T.R."/>
            <person name="Shende V.V."/>
            <person name="Wierzbicki I.H."/>
            <person name="Pendleton A.L."/>
            <person name="Watervoot N.F."/>
            <person name="Auber R.P."/>
            <person name="Gonzalez D.J."/>
            <person name="Wisecaver J.H."/>
            <person name="Moore B.S."/>
        </authorList>
    </citation>
    <scope>NUCLEOTIDE SEQUENCE [LARGE SCALE GENOMIC DNA]</scope>
    <source>
        <strain evidence="10 11">12B1</strain>
    </source>
</reference>
<dbReference type="EMBL" id="JBGBPQ010000003">
    <property type="protein sequence ID" value="KAL1526183.1"/>
    <property type="molecule type" value="Genomic_DNA"/>
</dbReference>
<evidence type="ECO:0000256" key="4">
    <source>
        <dbReference type="ARBA" id="ARBA00012775"/>
    </source>
</evidence>
<evidence type="ECO:0000256" key="9">
    <source>
        <dbReference type="SAM" id="MobiDB-lite"/>
    </source>
</evidence>
<dbReference type="GO" id="GO:0005829">
    <property type="term" value="C:cytosol"/>
    <property type="evidence" value="ECO:0007669"/>
    <property type="project" value="TreeGrafter"/>
</dbReference>
<feature type="compositionally biased region" description="Pro residues" evidence="9">
    <location>
        <begin position="750"/>
        <end position="766"/>
    </location>
</feature>
<evidence type="ECO:0000313" key="11">
    <source>
        <dbReference type="Proteomes" id="UP001515480"/>
    </source>
</evidence>
<evidence type="ECO:0000256" key="7">
    <source>
        <dbReference type="ARBA" id="ARBA00022833"/>
    </source>
</evidence>
<dbReference type="PANTHER" id="PTHR11359">
    <property type="entry name" value="AMP DEAMINASE"/>
    <property type="match status" value="1"/>
</dbReference>
<dbReference type="NCBIfam" id="TIGR01429">
    <property type="entry name" value="AMP_deaminase"/>
    <property type="match status" value="1"/>
</dbReference>
<dbReference type="GO" id="GO:0032264">
    <property type="term" value="P:IMP salvage"/>
    <property type="evidence" value="ECO:0007669"/>
    <property type="project" value="InterPro"/>
</dbReference>
<dbReference type="Proteomes" id="UP001515480">
    <property type="component" value="Unassembled WGS sequence"/>
</dbReference>
<keyword evidence="5" id="KW-0479">Metal-binding</keyword>
<comment type="pathway">
    <text evidence="2">Purine metabolism; IMP biosynthesis via salvage pathway; IMP from AMP: step 1/1.</text>
</comment>
<evidence type="ECO:0000256" key="1">
    <source>
        <dbReference type="ARBA" id="ARBA00001947"/>
    </source>
</evidence>
<dbReference type="GO" id="GO:0046033">
    <property type="term" value="P:AMP metabolic process"/>
    <property type="evidence" value="ECO:0007669"/>
    <property type="project" value="TreeGrafter"/>
</dbReference>
<dbReference type="Gene3D" id="4.10.800.20">
    <property type="match status" value="1"/>
</dbReference>
<evidence type="ECO:0000256" key="5">
    <source>
        <dbReference type="ARBA" id="ARBA00022723"/>
    </source>
</evidence>
<dbReference type="InterPro" id="IPR006329">
    <property type="entry name" value="AMPD"/>
</dbReference>
<evidence type="ECO:0000256" key="2">
    <source>
        <dbReference type="ARBA" id="ARBA00004955"/>
    </source>
</evidence>
<feature type="compositionally biased region" description="Pro residues" evidence="9">
    <location>
        <begin position="50"/>
        <end position="62"/>
    </location>
</feature>
<feature type="compositionally biased region" description="Pro residues" evidence="9">
    <location>
        <begin position="1"/>
        <end position="22"/>
    </location>
</feature>
<keyword evidence="8" id="KW-0546">Nucleotide metabolism</keyword>
<name>A0AB34JYV2_PRYPA</name>
<comment type="similarity">
    <text evidence="3">Belongs to the metallo-dependent hydrolases superfamily. Adenosine and AMP deaminases family.</text>
</comment>
<feature type="region of interest" description="Disordered" evidence="9">
    <location>
        <begin position="1"/>
        <end position="64"/>
    </location>
</feature>
<dbReference type="GO" id="GO:0003876">
    <property type="term" value="F:AMP deaminase activity"/>
    <property type="evidence" value="ECO:0007669"/>
    <property type="project" value="UniProtKB-EC"/>
</dbReference>
<protein>
    <recommendedName>
        <fullName evidence="4">AMP deaminase</fullName>
        <ecNumber evidence="4">3.5.4.6</ecNumber>
    </recommendedName>
</protein>
<feature type="compositionally biased region" description="Basic and acidic residues" evidence="9">
    <location>
        <begin position="32"/>
        <end position="49"/>
    </location>
</feature>
<dbReference type="Gene3D" id="3.20.20.140">
    <property type="entry name" value="Metal-dependent hydrolases"/>
    <property type="match status" value="1"/>
</dbReference>
<evidence type="ECO:0000256" key="6">
    <source>
        <dbReference type="ARBA" id="ARBA00022801"/>
    </source>
</evidence>
<dbReference type="Pfam" id="PF19326">
    <property type="entry name" value="AMP_deaminase"/>
    <property type="match status" value="1"/>
</dbReference>
<comment type="caution">
    <text evidence="10">The sequence shown here is derived from an EMBL/GenBank/DDBJ whole genome shotgun (WGS) entry which is preliminary data.</text>
</comment>
<dbReference type="GO" id="GO:0046872">
    <property type="term" value="F:metal ion binding"/>
    <property type="evidence" value="ECO:0007669"/>
    <property type="project" value="UniProtKB-KW"/>
</dbReference>
<keyword evidence="7" id="KW-0862">Zinc</keyword>
<dbReference type="PROSITE" id="PS00485">
    <property type="entry name" value="A_DEAMINASE"/>
    <property type="match status" value="1"/>
</dbReference>
<evidence type="ECO:0000256" key="8">
    <source>
        <dbReference type="ARBA" id="ARBA00023080"/>
    </source>
</evidence>
<proteinExistence type="inferred from homology"/>
<evidence type="ECO:0000256" key="3">
    <source>
        <dbReference type="ARBA" id="ARBA00006676"/>
    </source>
</evidence>
<feature type="region of interest" description="Disordered" evidence="9">
    <location>
        <begin position="750"/>
        <end position="774"/>
    </location>
</feature>
<dbReference type="InterPro" id="IPR006650">
    <property type="entry name" value="A/AMP_deam_AS"/>
</dbReference>
<dbReference type="InterPro" id="IPR032466">
    <property type="entry name" value="Metal_Hydrolase"/>
</dbReference>
<dbReference type="AlphaFoldDB" id="A0AB34JYV2"/>
<dbReference type="EC" id="3.5.4.6" evidence="4"/>
<gene>
    <name evidence="10" type="ORF">AB1Y20_014911</name>
</gene>
<comment type="cofactor">
    <cofactor evidence="1">
        <name>Zn(2+)</name>
        <dbReference type="ChEBI" id="CHEBI:29105"/>
    </cofactor>
</comment>
<dbReference type="SUPFAM" id="SSF51556">
    <property type="entry name" value="Metallo-dependent hydrolases"/>
    <property type="match status" value="1"/>
</dbReference>
<dbReference type="FunFam" id="4.10.800.20:FF:000001">
    <property type="entry name" value="AMP deaminase"/>
    <property type="match status" value="1"/>
</dbReference>
<keyword evidence="6" id="KW-0378">Hydrolase</keyword>
<sequence>MLPQDPMPPSEPKENLPPPSKPHIPLADCAPPEDKPPPPAKAEEQDDARPPPSPASPPPPEPTYCRVLKSRPAWTHVRCPGCVDLPADLLDVEPSEAPQSSAQMQSSRNITGAEATAQDHAVLLHAVGSGGGSRPIVDDELVAVCGMLREAVGMREKYRGEVERETFHDTSEVLDATEEPYDPFEPPPYAGRHFSFEMRRGIVLVWEEERAETAGLRSYGRKETAPPAFPSPPSLATYIKDLSRLIHITSDPAVNSFCYGRLQKLEAKFRLHKMEHEQQEEAEQREVPHRDFYNVRKVDTHIHLAAAMNQKHLLRFIKSKMRRTPDEVVCKSSSGAPMTLAQVFEEMGMTPYDLSIDALGMHTDNNTFCRFDKFNLKYNPLGRSKLREIFLKTENYCNGRYFAEITQELFDDLSFSKYQKAEYRISVYGRNLQEWDQLASWVVDHQLYSPHVRWLIQVPRLYSMFHANRNVRTFSEFLDNLFLPLFEVSADPTTHPKLHLMLRQVVGFDCVDDESKVEVRLPTPEDVAVHPEQWTAGNPHYSYYCYYLYANLHNLNHLRRAQDLSTFCFRPHSGEAGELNHLHAAYLTARGINHGINLRKSPSLQYLYYLSQVGLALSPLSNNALFLTLSKSPFLEFFNVGLNVSLSTDDPLMFHHTREPLMEEYTIAKQVWKLSSVDLAEVARNSVLQSSFEPCVKAFWIGANYRKPGAAGNDIHRTNVPMVRCAYREHTLKQELTLVQEGKYYVAPLPPLPAAPPPPPAPASPPPDRRSKYERYDGPHAMLYTPRRRAADESALPAARGASLSLPQPMAAAAACANSFARAARGSLFTRAAPPVGRGASAGGGGAAADAARLHERLDAMEERARHAAAVNRALGVALAASLVVIAAMSARRG</sequence>
<accession>A0AB34JYV2</accession>
<organism evidence="10 11">
    <name type="scientific">Prymnesium parvum</name>
    <name type="common">Toxic golden alga</name>
    <dbReference type="NCBI Taxonomy" id="97485"/>
    <lineage>
        <taxon>Eukaryota</taxon>
        <taxon>Haptista</taxon>
        <taxon>Haptophyta</taxon>
        <taxon>Prymnesiophyceae</taxon>
        <taxon>Prymnesiales</taxon>
        <taxon>Prymnesiaceae</taxon>
        <taxon>Prymnesium</taxon>
    </lineage>
</organism>
<keyword evidence="11" id="KW-1185">Reference proteome</keyword>
<dbReference type="PANTHER" id="PTHR11359:SF0">
    <property type="entry name" value="AMP DEAMINASE"/>
    <property type="match status" value="1"/>
</dbReference>